<evidence type="ECO:0000256" key="3">
    <source>
        <dbReference type="ARBA" id="ARBA00022989"/>
    </source>
</evidence>
<sequence length="188" mass="19899">MLHAVTKMLTTNTLPPSFCIAQVIGLSGAAWLSGTIYSLSYISIPTLLTSHQEHSIPLSTITKQWAILYETGKNRVPPIAVLTASTFLYLAWSTRASTALAAIAPRGSSSLYTVSAALVLAIMPFTVGVMKGTNDRLKGWAGRGVVEGKNGGEEEEVVGLLRRWAVLNGVRALWPLIGGIVGLVAGLP</sequence>
<dbReference type="PANTHER" id="PTHR35042:SF1">
    <property type="entry name" value="DUF1772-DOMAIN-CONTAINING PROTEIN"/>
    <property type="match status" value="1"/>
</dbReference>
<dbReference type="Pfam" id="PF08592">
    <property type="entry name" value="Anthrone_oxy"/>
    <property type="match status" value="1"/>
</dbReference>
<protein>
    <submittedName>
        <fullName evidence="8">DUF1772-domain-containing protein</fullName>
    </submittedName>
</protein>
<evidence type="ECO:0000256" key="1">
    <source>
        <dbReference type="ARBA" id="ARBA00004141"/>
    </source>
</evidence>
<evidence type="ECO:0000256" key="6">
    <source>
        <dbReference type="ARBA" id="ARBA00034313"/>
    </source>
</evidence>
<dbReference type="Proteomes" id="UP000249402">
    <property type="component" value="Unassembled WGS sequence"/>
</dbReference>
<dbReference type="EMBL" id="KZ824491">
    <property type="protein sequence ID" value="RAK95500.1"/>
    <property type="molecule type" value="Genomic_DNA"/>
</dbReference>
<dbReference type="AlphaFoldDB" id="A0A395GJ40"/>
<comment type="subcellular location">
    <subcellularLocation>
        <location evidence="1">Membrane</location>
        <topology evidence="1">Multi-pass membrane protein</topology>
    </subcellularLocation>
</comment>
<keyword evidence="5 7" id="KW-0472">Membrane</keyword>
<evidence type="ECO:0000256" key="5">
    <source>
        <dbReference type="ARBA" id="ARBA00023136"/>
    </source>
</evidence>
<keyword evidence="2 7" id="KW-0812">Transmembrane</keyword>
<gene>
    <name evidence="8" type="ORF">BO80DRAFT_393807</name>
</gene>
<keyword evidence="4" id="KW-0503">Monooxygenase</keyword>
<name>A0A395GJ40_9EURO</name>
<dbReference type="GO" id="GO:0004497">
    <property type="term" value="F:monooxygenase activity"/>
    <property type="evidence" value="ECO:0007669"/>
    <property type="project" value="UniProtKB-KW"/>
</dbReference>
<feature type="transmembrane region" description="Helical" evidence="7">
    <location>
        <begin position="20"/>
        <end position="42"/>
    </location>
</feature>
<dbReference type="GO" id="GO:0016020">
    <property type="term" value="C:membrane"/>
    <property type="evidence" value="ECO:0007669"/>
    <property type="project" value="UniProtKB-SubCell"/>
</dbReference>
<evidence type="ECO:0000313" key="9">
    <source>
        <dbReference type="Proteomes" id="UP000249402"/>
    </source>
</evidence>
<feature type="transmembrane region" description="Helical" evidence="7">
    <location>
        <begin position="110"/>
        <end position="130"/>
    </location>
</feature>
<dbReference type="RefSeq" id="XP_025569828.1">
    <property type="nucleotide sequence ID" value="XM_025717270.1"/>
</dbReference>
<reference evidence="8 9" key="1">
    <citation type="submission" date="2018-02" db="EMBL/GenBank/DDBJ databases">
        <title>The genomes of Aspergillus section Nigri reveals drivers in fungal speciation.</title>
        <authorList>
            <consortium name="DOE Joint Genome Institute"/>
            <person name="Vesth T.C."/>
            <person name="Nybo J."/>
            <person name="Theobald S."/>
            <person name="Brandl J."/>
            <person name="Frisvad J.C."/>
            <person name="Nielsen K.F."/>
            <person name="Lyhne E.K."/>
            <person name="Kogle M.E."/>
            <person name="Kuo A."/>
            <person name="Riley R."/>
            <person name="Clum A."/>
            <person name="Nolan M."/>
            <person name="Lipzen A."/>
            <person name="Salamov A."/>
            <person name="Henrissat B."/>
            <person name="Wiebenga A."/>
            <person name="De vries R.P."/>
            <person name="Grigoriev I.V."/>
            <person name="Mortensen U.H."/>
            <person name="Andersen M.R."/>
            <person name="Baker S.E."/>
        </authorList>
    </citation>
    <scope>NUCLEOTIDE SEQUENCE [LARGE SCALE GENOMIC DNA]</scope>
    <source>
        <strain evidence="8 9">CBS 121593</strain>
    </source>
</reference>
<comment type="similarity">
    <text evidence="6">Belongs to the anthrone oxygenase family.</text>
</comment>
<dbReference type="OrthoDB" id="5954308at2759"/>
<dbReference type="PANTHER" id="PTHR35042">
    <property type="entry name" value="ANTHRONE OXYGENASE ENCC"/>
    <property type="match status" value="1"/>
</dbReference>
<dbReference type="VEuPathDB" id="FungiDB:BO80DRAFT_393807"/>
<evidence type="ECO:0000256" key="4">
    <source>
        <dbReference type="ARBA" id="ARBA00023033"/>
    </source>
</evidence>
<dbReference type="STRING" id="1448316.A0A395GJ40"/>
<dbReference type="InterPro" id="IPR013901">
    <property type="entry name" value="Anthrone_oxy"/>
</dbReference>
<keyword evidence="9" id="KW-1185">Reference proteome</keyword>
<evidence type="ECO:0000256" key="7">
    <source>
        <dbReference type="SAM" id="Phobius"/>
    </source>
</evidence>
<evidence type="ECO:0000313" key="8">
    <source>
        <dbReference type="EMBL" id="RAK95500.1"/>
    </source>
</evidence>
<dbReference type="GeneID" id="37222135"/>
<proteinExistence type="inferred from homology"/>
<evidence type="ECO:0000256" key="2">
    <source>
        <dbReference type="ARBA" id="ARBA00022692"/>
    </source>
</evidence>
<accession>A0A395GJ40</accession>
<keyword evidence="3 7" id="KW-1133">Transmembrane helix</keyword>
<keyword evidence="4" id="KW-0560">Oxidoreductase</keyword>
<organism evidence="8 9">
    <name type="scientific">Aspergillus ibericus CBS 121593</name>
    <dbReference type="NCBI Taxonomy" id="1448316"/>
    <lineage>
        <taxon>Eukaryota</taxon>
        <taxon>Fungi</taxon>
        <taxon>Dikarya</taxon>
        <taxon>Ascomycota</taxon>
        <taxon>Pezizomycotina</taxon>
        <taxon>Eurotiomycetes</taxon>
        <taxon>Eurotiomycetidae</taxon>
        <taxon>Eurotiales</taxon>
        <taxon>Aspergillaceae</taxon>
        <taxon>Aspergillus</taxon>
        <taxon>Aspergillus subgen. Circumdati</taxon>
    </lineage>
</organism>